<sequence>MFFVFPHRHLRHSAITIIVHNMDIPRTANQSEKKTGNVYIYVDVPNFWAQGQQTYTQKYQQGTNQIPRWRFNHDILKDILLEKSSLDTNEATFEPELNLYGTKPRSVDSASVTSEIIVDLVDKVADAYYNSIPAVFIVVTGNRKVRSAVAKIAARGFPVHIWFWKNGMAKELIREDTDIDQDLVKTHYLDPYLEVISAND</sequence>
<dbReference type="EnsemblFungi" id="EJT69075">
    <property type="protein sequence ID" value="EJT69075"/>
    <property type="gene ID" value="GGTG_13343"/>
</dbReference>
<evidence type="ECO:0000313" key="2">
    <source>
        <dbReference type="EnsemblFungi" id="EJT69075"/>
    </source>
</evidence>
<reference evidence="2" key="5">
    <citation type="submission" date="2018-04" db="UniProtKB">
        <authorList>
            <consortium name="EnsemblFungi"/>
        </authorList>
    </citation>
    <scope>IDENTIFICATION</scope>
    <source>
        <strain evidence="2">R3-111a-1</strain>
    </source>
</reference>
<dbReference type="AlphaFoldDB" id="J3PIL4"/>
<dbReference type="Gene3D" id="3.40.50.1010">
    <property type="entry name" value="5'-nuclease"/>
    <property type="match status" value="1"/>
</dbReference>
<evidence type="ECO:0000313" key="1">
    <source>
        <dbReference type="EMBL" id="EJT69075.1"/>
    </source>
</evidence>
<dbReference type="GeneID" id="20353801"/>
<keyword evidence="3" id="KW-1185">Reference proteome</keyword>
<dbReference type="STRING" id="644352.J3PIL4"/>
<dbReference type="Proteomes" id="UP000006039">
    <property type="component" value="Unassembled WGS sequence"/>
</dbReference>
<evidence type="ECO:0000313" key="3">
    <source>
        <dbReference type="Proteomes" id="UP000006039"/>
    </source>
</evidence>
<gene>
    <name evidence="2" type="primary">20353801</name>
    <name evidence="1" type="ORF">GGTG_13343</name>
</gene>
<reference evidence="2" key="4">
    <citation type="journal article" date="2015" name="G3 (Bethesda)">
        <title>Genome sequences of three phytopathogenic species of the Magnaporthaceae family of fungi.</title>
        <authorList>
            <person name="Okagaki L.H."/>
            <person name="Nunes C.C."/>
            <person name="Sailsbery J."/>
            <person name="Clay B."/>
            <person name="Brown D."/>
            <person name="John T."/>
            <person name="Oh Y."/>
            <person name="Young N."/>
            <person name="Fitzgerald M."/>
            <person name="Haas B.J."/>
            <person name="Zeng Q."/>
            <person name="Young S."/>
            <person name="Adiconis X."/>
            <person name="Fan L."/>
            <person name="Levin J.Z."/>
            <person name="Mitchell T.K."/>
            <person name="Okubara P.A."/>
            <person name="Farman M.L."/>
            <person name="Kohn L.M."/>
            <person name="Birren B."/>
            <person name="Ma L.-J."/>
            <person name="Dean R.A."/>
        </authorList>
    </citation>
    <scope>NUCLEOTIDE SEQUENCE</scope>
    <source>
        <strain evidence="2">R3-111a-1</strain>
    </source>
</reference>
<dbReference type="OrthoDB" id="2311180at2759"/>
<dbReference type="EMBL" id="GL385406">
    <property type="protein sequence ID" value="EJT69075.1"/>
    <property type="molecule type" value="Genomic_DNA"/>
</dbReference>
<protein>
    <recommendedName>
        <fullName evidence="4">NYN domain-containing protein</fullName>
    </recommendedName>
</protein>
<dbReference type="HOGENOM" id="CLU_1366325_0_0_1"/>
<proteinExistence type="predicted"/>
<name>J3PIL4_GAET3</name>
<accession>J3PIL4</accession>
<dbReference type="RefSeq" id="XP_009229513.1">
    <property type="nucleotide sequence ID" value="XM_009231249.1"/>
</dbReference>
<reference evidence="3" key="1">
    <citation type="submission" date="2010-07" db="EMBL/GenBank/DDBJ databases">
        <title>The genome sequence of Gaeumannomyces graminis var. tritici strain R3-111a-1.</title>
        <authorList>
            <consortium name="The Broad Institute Genome Sequencing Platform"/>
            <person name="Ma L.-J."/>
            <person name="Dead R."/>
            <person name="Young S."/>
            <person name="Zeng Q."/>
            <person name="Koehrsen M."/>
            <person name="Alvarado L."/>
            <person name="Berlin A."/>
            <person name="Chapman S.B."/>
            <person name="Chen Z."/>
            <person name="Freedman E."/>
            <person name="Gellesch M."/>
            <person name="Goldberg J."/>
            <person name="Griggs A."/>
            <person name="Gujja S."/>
            <person name="Heilman E.R."/>
            <person name="Heiman D."/>
            <person name="Hepburn T."/>
            <person name="Howarth C."/>
            <person name="Jen D."/>
            <person name="Larson L."/>
            <person name="Mehta T."/>
            <person name="Neiman D."/>
            <person name="Pearson M."/>
            <person name="Roberts A."/>
            <person name="Saif S."/>
            <person name="Shea T."/>
            <person name="Shenoy N."/>
            <person name="Sisk P."/>
            <person name="Stolte C."/>
            <person name="Sykes S."/>
            <person name="Walk T."/>
            <person name="White J."/>
            <person name="Yandava C."/>
            <person name="Haas B."/>
            <person name="Nusbaum C."/>
            <person name="Birren B."/>
        </authorList>
    </citation>
    <scope>NUCLEOTIDE SEQUENCE [LARGE SCALE GENOMIC DNA]</scope>
    <source>
        <strain evidence="3">R3-111a-1</strain>
    </source>
</reference>
<organism evidence="1">
    <name type="scientific">Gaeumannomyces tritici (strain R3-111a-1)</name>
    <name type="common">Wheat and barley take-all root rot fungus</name>
    <name type="synonym">Gaeumannomyces graminis var. tritici</name>
    <dbReference type="NCBI Taxonomy" id="644352"/>
    <lineage>
        <taxon>Eukaryota</taxon>
        <taxon>Fungi</taxon>
        <taxon>Dikarya</taxon>
        <taxon>Ascomycota</taxon>
        <taxon>Pezizomycotina</taxon>
        <taxon>Sordariomycetes</taxon>
        <taxon>Sordariomycetidae</taxon>
        <taxon>Magnaporthales</taxon>
        <taxon>Magnaporthaceae</taxon>
        <taxon>Gaeumannomyces</taxon>
    </lineage>
</organism>
<reference evidence="1" key="2">
    <citation type="submission" date="2010-07" db="EMBL/GenBank/DDBJ databases">
        <authorList>
            <consortium name="The Broad Institute Genome Sequencing Platform"/>
            <consortium name="Broad Institute Genome Sequencing Center for Infectious Disease"/>
            <person name="Ma L.-J."/>
            <person name="Dead R."/>
            <person name="Young S."/>
            <person name="Zeng Q."/>
            <person name="Koehrsen M."/>
            <person name="Alvarado L."/>
            <person name="Berlin A."/>
            <person name="Chapman S.B."/>
            <person name="Chen Z."/>
            <person name="Freedman E."/>
            <person name="Gellesch M."/>
            <person name="Goldberg J."/>
            <person name="Griggs A."/>
            <person name="Gujja S."/>
            <person name="Heilman E.R."/>
            <person name="Heiman D."/>
            <person name="Hepburn T."/>
            <person name="Howarth C."/>
            <person name="Jen D."/>
            <person name="Larson L."/>
            <person name="Mehta T."/>
            <person name="Neiman D."/>
            <person name="Pearson M."/>
            <person name="Roberts A."/>
            <person name="Saif S."/>
            <person name="Shea T."/>
            <person name="Shenoy N."/>
            <person name="Sisk P."/>
            <person name="Stolte C."/>
            <person name="Sykes S."/>
            <person name="Walk T."/>
            <person name="White J."/>
            <person name="Yandava C."/>
            <person name="Haas B."/>
            <person name="Nusbaum C."/>
            <person name="Birren B."/>
        </authorList>
    </citation>
    <scope>NUCLEOTIDE SEQUENCE</scope>
    <source>
        <strain evidence="1">R3-111a-1</strain>
    </source>
</reference>
<reference evidence="1" key="3">
    <citation type="submission" date="2010-09" db="EMBL/GenBank/DDBJ databases">
        <title>Annotation of Gaeumannomyces graminis var. tritici R3-111a-1.</title>
        <authorList>
            <consortium name="The Broad Institute Genome Sequencing Platform"/>
            <person name="Ma L.-J."/>
            <person name="Dead R."/>
            <person name="Young S.K."/>
            <person name="Zeng Q."/>
            <person name="Gargeya S."/>
            <person name="Fitzgerald M."/>
            <person name="Haas B."/>
            <person name="Abouelleil A."/>
            <person name="Alvarado L."/>
            <person name="Arachchi H.M."/>
            <person name="Berlin A."/>
            <person name="Brown A."/>
            <person name="Chapman S.B."/>
            <person name="Chen Z."/>
            <person name="Dunbar C."/>
            <person name="Freedman E."/>
            <person name="Gearin G."/>
            <person name="Gellesch M."/>
            <person name="Goldberg J."/>
            <person name="Griggs A."/>
            <person name="Gujja S."/>
            <person name="Heiman D."/>
            <person name="Howarth C."/>
            <person name="Larson L."/>
            <person name="Lui A."/>
            <person name="MacDonald P.J.P."/>
            <person name="Mehta T."/>
            <person name="Montmayeur A."/>
            <person name="Murphy C."/>
            <person name="Neiman D."/>
            <person name="Pearson M."/>
            <person name="Priest M."/>
            <person name="Roberts A."/>
            <person name="Saif S."/>
            <person name="Shea T."/>
            <person name="Shenoy N."/>
            <person name="Sisk P."/>
            <person name="Stolte C."/>
            <person name="Sykes S."/>
            <person name="Yandava C."/>
            <person name="Wortman J."/>
            <person name="Nusbaum C."/>
            <person name="Birren B."/>
        </authorList>
    </citation>
    <scope>NUCLEOTIDE SEQUENCE</scope>
    <source>
        <strain evidence="1">R3-111a-1</strain>
    </source>
</reference>
<dbReference type="VEuPathDB" id="FungiDB:GGTG_13343"/>
<evidence type="ECO:0008006" key="4">
    <source>
        <dbReference type="Google" id="ProtNLM"/>
    </source>
</evidence>